<dbReference type="InterPro" id="IPR036397">
    <property type="entry name" value="RNaseH_sf"/>
</dbReference>
<dbReference type="PANTHER" id="PTHR46060:SF1">
    <property type="entry name" value="MARINER MOS1 TRANSPOSASE-LIKE PROTEIN"/>
    <property type="match status" value="1"/>
</dbReference>
<dbReference type="Proteomes" id="UP000887013">
    <property type="component" value="Unassembled WGS sequence"/>
</dbReference>
<proteinExistence type="predicted"/>
<reference evidence="1" key="1">
    <citation type="submission" date="2020-08" db="EMBL/GenBank/DDBJ databases">
        <title>Multicomponent nature underlies the extraordinary mechanical properties of spider dragline silk.</title>
        <authorList>
            <person name="Kono N."/>
            <person name="Nakamura H."/>
            <person name="Mori M."/>
            <person name="Yoshida Y."/>
            <person name="Ohtoshi R."/>
            <person name="Malay A.D."/>
            <person name="Moran D.A.P."/>
            <person name="Tomita M."/>
            <person name="Numata K."/>
            <person name="Arakawa K."/>
        </authorList>
    </citation>
    <scope>NUCLEOTIDE SEQUENCE</scope>
</reference>
<organism evidence="1 2">
    <name type="scientific">Nephila pilipes</name>
    <name type="common">Giant wood spider</name>
    <name type="synonym">Nephila maculata</name>
    <dbReference type="NCBI Taxonomy" id="299642"/>
    <lineage>
        <taxon>Eukaryota</taxon>
        <taxon>Metazoa</taxon>
        <taxon>Ecdysozoa</taxon>
        <taxon>Arthropoda</taxon>
        <taxon>Chelicerata</taxon>
        <taxon>Arachnida</taxon>
        <taxon>Araneae</taxon>
        <taxon>Araneomorphae</taxon>
        <taxon>Entelegynae</taxon>
        <taxon>Araneoidea</taxon>
        <taxon>Nephilidae</taxon>
        <taxon>Nephila</taxon>
    </lineage>
</organism>
<evidence type="ECO:0000313" key="1">
    <source>
        <dbReference type="EMBL" id="GFT67060.1"/>
    </source>
</evidence>
<sequence length="90" mass="10492">MDMEGLPKTAIHYIITEKLKMCKICAKLLSKVLTHEHKGLRLANSQEMLNHFTSDPSFLKRVVTRNESLMLQYDPETKRQGAEWYTRNSP</sequence>
<accession>A0A8X6PH61</accession>
<protein>
    <submittedName>
        <fullName evidence="1">Histone-lysine n-methyltransferase setmar-like protein</fullName>
    </submittedName>
</protein>
<dbReference type="OrthoDB" id="8189655at2759"/>
<dbReference type="InterPro" id="IPR052709">
    <property type="entry name" value="Transposase-MT_Hybrid"/>
</dbReference>
<comment type="caution">
    <text evidence="1">The sequence shown here is derived from an EMBL/GenBank/DDBJ whole genome shotgun (WGS) entry which is preliminary data.</text>
</comment>
<evidence type="ECO:0000313" key="2">
    <source>
        <dbReference type="Proteomes" id="UP000887013"/>
    </source>
</evidence>
<dbReference type="Gene3D" id="3.30.420.10">
    <property type="entry name" value="Ribonuclease H-like superfamily/Ribonuclease H"/>
    <property type="match status" value="1"/>
</dbReference>
<dbReference type="PANTHER" id="PTHR46060">
    <property type="entry name" value="MARINER MOS1 TRANSPOSASE-LIKE PROTEIN"/>
    <property type="match status" value="1"/>
</dbReference>
<keyword evidence="2" id="KW-1185">Reference proteome</keyword>
<dbReference type="EMBL" id="BMAW01115657">
    <property type="protein sequence ID" value="GFT67060.1"/>
    <property type="molecule type" value="Genomic_DNA"/>
</dbReference>
<gene>
    <name evidence="1" type="primary">RF55_18689</name>
    <name evidence="1" type="ORF">NPIL_67961</name>
</gene>
<name>A0A8X6PH61_NEPPI</name>
<dbReference type="AlphaFoldDB" id="A0A8X6PH61"/>
<dbReference type="GO" id="GO:0003676">
    <property type="term" value="F:nucleic acid binding"/>
    <property type="evidence" value="ECO:0007669"/>
    <property type="project" value="InterPro"/>
</dbReference>